<dbReference type="OrthoDB" id="9800554at2"/>
<protein>
    <submittedName>
        <fullName evidence="2">PqqD family protein</fullName>
    </submittedName>
</protein>
<sequence length="103" mass="11825">MRVSPVTPHRATDMDMQTRVSRKPEPLASRVDDDLVIFSARNGMYYGTQSVGHHIWSLLEHEISVHDLCSRLQQAFEVDRDTCEQEVLAFLGQLDREGLIDTR</sequence>
<dbReference type="Proteomes" id="UP000235346">
    <property type="component" value="Unassembled WGS sequence"/>
</dbReference>
<dbReference type="InterPro" id="IPR008792">
    <property type="entry name" value="PQQD"/>
</dbReference>
<organism evidence="2 3">
    <name type="scientific">Halomonas heilongjiangensis</name>
    <dbReference type="NCBI Taxonomy" id="1387883"/>
    <lineage>
        <taxon>Bacteria</taxon>
        <taxon>Pseudomonadati</taxon>
        <taxon>Pseudomonadota</taxon>
        <taxon>Gammaproteobacteria</taxon>
        <taxon>Oceanospirillales</taxon>
        <taxon>Halomonadaceae</taxon>
        <taxon>Halomonas</taxon>
    </lineage>
</organism>
<accession>A0A2N7TUP1</accession>
<reference evidence="2 3" key="1">
    <citation type="submission" date="2018-01" db="EMBL/GenBank/DDBJ databases">
        <title>Halomonas endophytica sp. nov., isolated from storage liquid in the stems of Populus euphratica.</title>
        <authorList>
            <person name="Chen C."/>
        </authorList>
    </citation>
    <scope>NUCLEOTIDE SEQUENCE [LARGE SCALE GENOMIC DNA]</scope>
    <source>
        <strain evidence="2 3">DSM 26881</strain>
    </source>
</reference>
<dbReference type="EMBL" id="PNRE01000008">
    <property type="protein sequence ID" value="PMR71878.1"/>
    <property type="molecule type" value="Genomic_DNA"/>
</dbReference>
<dbReference type="Pfam" id="PF05402">
    <property type="entry name" value="PqqD"/>
    <property type="match status" value="1"/>
</dbReference>
<evidence type="ECO:0000313" key="3">
    <source>
        <dbReference type="Proteomes" id="UP000235346"/>
    </source>
</evidence>
<name>A0A2N7TUP1_9GAMM</name>
<feature type="region of interest" description="Disordered" evidence="1">
    <location>
        <begin position="1"/>
        <end position="26"/>
    </location>
</feature>
<dbReference type="Gene3D" id="1.10.10.1150">
    <property type="entry name" value="Coenzyme PQQ synthesis protein D (PqqD)"/>
    <property type="match status" value="1"/>
</dbReference>
<evidence type="ECO:0000313" key="2">
    <source>
        <dbReference type="EMBL" id="PMR71878.1"/>
    </source>
</evidence>
<evidence type="ECO:0000256" key="1">
    <source>
        <dbReference type="SAM" id="MobiDB-lite"/>
    </source>
</evidence>
<comment type="caution">
    <text evidence="2">The sequence shown here is derived from an EMBL/GenBank/DDBJ whole genome shotgun (WGS) entry which is preliminary data.</text>
</comment>
<dbReference type="AlphaFoldDB" id="A0A2N7TUP1"/>
<dbReference type="InterPro" id="IPR041881">
    <property type="entry name" value="PqqD_sf"/>
</dbReference>
<proteinExistence type="predicted"/>
<gene>
    <name evidence="2" type="ORF">C1H66_01145</name>
</gene>
<keyword evidence="3" id="KW-1185">Reference proteome</keyword>